<dbReference type="EMBL" id="JAMDHA010000005">
    <property type="protein sequence ID" value="MDD1007203.1"/>
    <property type="molecule type" value="Genomic_DNA"/>
</dbReference>
<dbReference type="PANTHER" id="PTHR13887:SF56">
    <property type="entry name" value="THIOREDOXIN-LIKE REDUCTASE RV2466C"/>
    <property type="match status" value="1"/>
</dbReference>
<accession>A0A9X4HBN6</accession>
<evidence type="ECO:0000256" key="1">
    <source>
        <dbReference type="ARBA" id="ARBA00005791"/>
    </source>
</evidence>
<sequence>MKKEFVVPLAISTLSLLVAVGSYFLIDHKVNQAVNLTNQVNEQFSKVKPWAFKRDALDSVIDENRITAAIRGKDSSAPNKPRVREPQPAQIDRRYGDPKAQFTLIEYSDFECTFCKQFFAVPKALADGSRGNISVIFKHVPIHGDASRREAYAAECAAAQGGNDAFYRMAGAIFSSTPGNGTGTEKPLSVIAESIGLDGVELSKCMDNEDFYAKIKSDFQEAIDLGINQTPTTIVRHNVTGQQVRLDGAVTPEAIMKSLSKIVQSPGAMN</sequence>
<dbReference type="PANTHER" id="PTHR13887">
    <property type="entry name" value="GLUTATHIONE S-TRANSFERASE KAPPA"/>
    <property type="match status" value="1"/>
</dbReference>
<organism evidence="4 5">
    <name type="scientific">Pseudomonas shahriarae</name>
    <dbReference type="NCBI Taxonomy" id="2745512"/>
    <lineage>
        <taxon>Bacteria</taxon>
        <taxon>Pseudomonadati</taxon>
        <taxon>Pseudomonadota</taxon>
        <taxon>Gammaproteobacteria</taxon>
        <taxon>Pseudomonadales</taxon>
        <taxon>Pseudomonadaceae</taxon>
        <taxon>Pseudomonas</taxon>
    </lineage>
</organism>
<dbReference type="SUPFAM" id="SSF52833">
    <property type="entry name" value="Thioredoxin-like"/>
    <property type="match status" value="1"/>
</dbReference>
<dbReference type="Pfam" id="PF13462">
    <property type="entry name" value="Thioredoxin_4"/>
    <property type="match status" value="1"/>
</dbReference>
<dbReference type="InterPro" id="IPR036249">
    <property type="entry name" value="Thioredoxin-like_sf"/>
</dbReference>
<evidence type="ECO:0000256" key="2">
    <source>
        <dbReference type="SAM" id="MobiDB-lite"/>
    </source>
</evidence>
<protein>
    <submittedName>
        <fullName evidence="4">DsbA family protein</fullName>
    </submittedName>
</protein>
<dbReference type="AlphaFoldDB" id="A0A9X4HBN6"/>
<dbReference type="RefSeq" id="WP_273875644.1">
    <property type="nucleotide sequence ID" value="NZ_JAMDHA010000005.1"/>
</dbReference>
<comment type="caution">
    <text evidence="4">The sequence shown here is derived from an EMBL/GenBank/DDBJ whole genome shotgun (WGS) entry which is preliminary data.</text>
</comment>
<evidence type="ECO:0000259" key="3">
    <source>
        <dbReference type="Pfam" id="PF13462"/>
    </source>
</evidence>
<dbReference type="Gene3D" id="3.40.30.10">
    <property type="entry name" value="Glutaredoxin"/>
    <property type="match status" value="1"/>
</dbReference>
<evidence type="ECO:0000313" key="5">
    <source>
        <dbReference type="Proteomes" id="UP001148185"/>
    </source>
</evidence>
<evidence type="ECO:0000313" key="4">
    <source>
        <dbReference type="EMBL" id="MDD1007203.1"/>
    </source>
</evidence>
<dbReference type="InterPro" id="IPR012336">
    <property type="entry name" value="Thioredoxin-like_fold"/>
</dbReference>
<gene>
    <name evidence="4" type="ORF">M5G27_06880</name>
</gene>
<feature type="region of interest" description="Disordered" evidence="2">
    <location>
        <begin position="71"/>
        <end position="91"/>
    </location>
</feature>
<feature type="domain" description="Thioredoxin-like fold" evidence="3">
    <location>
        <begin position="92"/>
        <end position="245"/>
    </location>
</feature>
<name>A0A9X4HBN6_9PSED</name>
<dbReference type="Proteomes" id="UP001148185">
    <property type="component" value="Unassembled WGS sequence"/>
</dbReference>
<comment type="similarity">
    <text evidence="1">Belongs to the thioredoxin family. DsbA subfamily.</text>
</comment>
<proteinExistence type="inferred from homology"/>
<reference evidence="4 5" key="1">
    <citation type="submission" date="2022-05" db="EMBL/GenBank/DDBJ databases">
        <title>Novel Pseudomonas spp. Isolated from a Rainbow Trout Aquaculture Facility.</title>
        <authorList>
            <person name="Testerman T."/>
            <person name="Graf J."/>
        </authorList>
    </citation>
    <scope>NUCLEOTIDE SEQUENCE [LARGE SCALE GENOMIC DNA]</scope>
    <source>
        <strain evidence="4 5">ID1042</strain>
    </source>
</reference>
<keyword evidence="5" id="KW-1185">Reference proteome</keyword>